<gene>
    <name evidence="2" type="ORF">E5139_12985</name>
</gene>
<dbReference type="SUPFAM" id="SSF51182">
    <property type="entry name" value="RmlC-like cupins"/>
    <property type="match status" value="1"/>
</dbReference>
<accession>A0A4D6KD76</accession>
<reference evidence="2 3" key="2">
    <citation type="submission" date="2019-04" db="EMBL/GenBank/DDBJ databases">
        <authorList>
            <person name="Yang S."/>
            <person name="Wei W."/>
        </authorList>
    </citation>
    <scope>NUCLEOTIDE SEQUENCE [LARGE SCALE GENOMIC DNA]</scope>
    <source>
        <strain evidence="3">ZP60</strain>
    </source>
</reference>
<dbReference type="AlphaFoldDB" id="A0A4D6KD76"/>
<name>A0A4D6KD76_9EURY</name>
<dbReference type="EMBL" id="CP039375">
    <property type="protein sequence ID" value="QCD66518.1"/>
    <property type="molecule type" value="Genomic_DNA"/>
</dbReference>
<evidence type="ECO:0000259" key="1">
    <source>
        <dbReference type="Pfam" id="PF07883"/>
    </source>
</evidence>
<dbReference type="KEGG" id="halz:E5139_12985"/>
<protein>
    <submittedName>
        <fullName evidence="2">Cupin domain-containing protein</fullName>
    </submittedName>
</protein>
<dbReference type="GeneID" id="42179871"/>
<sequence>MSDTELVSLDDLDDDGRATLFEHEPHTVRLSLAADEGVPAHQHPDRQIVFHQLSGELDLHLGDEVVSLTAGDVVRFDGDQDISPQARTDSEALLILASSA</sequence>
<dbReference type="InterPro" id="IPR011051">
    <property type="entry name" value="RmlC_Cupin_sf"/>
</dbReference>
<dbReference type="Proteomes" id="UP000297053">
    <property type="component" value="Chromosome"/>
</dbReference>
<dbReference type="InterPro" id="IPR014710">
    <property type="entry name" value="RmlC-like_jellyroll"/>
</dbReference>
<reference evidence="2 3" key="1">
    <citation type="submission" date="2019-04" db="EMBL/GenBank/DDBJ databases">
        <title>Complete genome sequence of Arthrobacter sp. ZXY-2 associated with effective atrazine degradation and salt adaptation.</title>
        <authorList>
            <person name="Zhao X."/>
        </authorList>
    </citation>
    <scope>NUCLEOTIDE SEQUENCE [LARGE SCALE GENOMIC DNA]</scope>
    <source>
        <strain evidence="3">ZP60</strain>
    </source>
</reference>
<dbReference type="Pfam" id="PF07883">
    <property type="entry name" value="Cupin_2"/>
    <property type="match status" value="1"/>
</dbReference>
<dbReference type="RefSeq" id="WP_015762929.1">
    <property type="nucleotide sequence ID" value="NZ_CP039375.1"/>
</dbReference>
<feature type="domain" description="Cupin type-2" evidence="1">
    <location>
        <begin position="31"/>
        <end position="94"/>
    </location>
</feature>
<dbReference type="OMA" id="HRHPESN"/>
<evidence type="ECO:0000313" key="2">
    <source>
        <dbReference type="EMBL" id="QCD66518.1"/>
    </source>
</evidence>
<dbReference type="Gene3D" id="2.60.120.10">
    <property type="entry name" value="Jelly Rolls"/>
    <property type="match status" value="1"/>
</dbReference>
<organism evidence="2 3">
    <name type="scientific">Halomicrobium mukohataei</name>
    <dbReference type="NCBI Taxonomy" id="57705"/>
    <lineage>
        <taxon>Archaea</taxon>
        <taxon>Methanobacteriati</taxon>
        <taxon>Methanobacteriota</taxon>
        <taxon>Stenosarchaea group</taxon>
        <taxon>Halobacteria</taxon>
        <taxon>Halobacteriales</taxon>
        <taxon>Haloarculaceae</taxon>
        <taxon>Halomicrobium</taxon>
    </lineage>
</organism>
<proteinExistence type="predicted"/>
<dbReference type="InterPro" id="IPR013096">
    <property type="entry name" value="Cupin_2"/>
</dbReference>
<evidence type="ECO:0000313" key="3">
    <source>
        <dbReference type="Proteomes" id="UP000297053"/>
    </source>
</evidence>